<dbReference type="Pfam" id="PF03692">
    <property type="entry name" value="CxxCxxCC"/>
    <property type="match status" value="1"/>
</dbReference>
<protein>
    <recommendedName>
        <fullName evidence="3">Flagellin N-methylase</fullName>
    </recommendedName>
</protein>
<dbReference type="InterPro" id="IPR005358">
    <property type="entry name" value="Puta_zinc/iron-chelating_dom"/>
</dbReference>
<evidence type="ECO:0000313" key="2">
    <source>
        <dbReference type="Proteomes" id="UP000011663"/>
    </source>
</evidence>
<dbReference type="OrthoDB" id="9810361at2"/>
<dbReference type="STRING" id="1289135.A966_10682"/>
<gene>
    <name evidence="1" type="ORF">A966_10682</name>
</gene>
<name>A0A2U4FH72_9SPIR</name>
<dbReference type="AlphaFoldDB" id="A0A2U4FH72"/>
<proteinExistence type="predicted"/>
<reference evidence="1 2" key="1">
    <citation type="submission" date="2012-07" db="EMBL/GenBank/DDBJ databases">
        <title>Genome sequence of Brachyspira sp. 30446, isolated from a pig with mucohaemorrhagic colitis.</title>
        <authorList>
            <person name="Rubin J.E."/>
            <person name="Fernando C."/>
            <person name="Harding J.C.S."/>
            <person name="Hill J.E."/>
        </authorList>
    </citation>
    <scope>NUCLEOTIDE SEQUENCE [LARGE SCALE GENOMIC DNA]</scope>
    <source>
        <strain evidence="1 2">30446</strain>
    </source>
</reference>
<comment type="caution">
    <text evidence="1">The sequence shown here is derived from an EMBL/GenBank/DDBJ whole genome shotgun (WGS) entry which is preliminary data.</text>
</comment>
<dbReference type="EMBL" id="ALNZ01000030">
    <property type="protein sequence ID" value="EKV56531.1"/>
    <property type="molecule type" value="Genomic_DNA"/>
</dbReference>
<dbReference type="GeneID" id="66488544"/>
<organism evidence="1 2">
    <name type="scientific">Brachyspira hampsonii 30446</name>
    <dbReference type="NCBI Taxonomy" id="1289135"/>
    <lineage>
        <taxon>Bacteria</taxon>
        <taxon>Pseudomonadati</taxon>
        <taxon>Spirochaetota</taxon>
        <taxon>Spirochaetia</taxon>
        <taxon>Brachyspirales</taxon>
        <taxon>Brachyspiraceae</taxon>
        <taxon>Brachyspira</taxon>
    </lineage>
</organism>
<accession>A0A2U4FH72</accession>
<dbReference type="RefSeq" id="WP_008725207.1">
    <property type="nucleotide sequence ID" value="NZ_JH994111.1"/>
</dbReference>
<dbReference type="Proteomes" id="UP000011663">
    <property type="component" value="Unassembled WGS sequence"/>
</dbReference>
<sequence length="89" mass="10716">MNKFPCTSCGECCRHITNIPTLEEFDKGNGVCIYLDEQTNLCKIYETRPEICRVDLMYDKYFKEKYSKEEFYKLNMESCKKLQYKYCTD</sequence>
<evidence type="ECO:0008006" key="3">
    <source>
        <dbReference type="Google" id="ProtNLM"/>
    </source>
</evidence>
<evidence type="ECO:0000313" key="1">
    <source>
        <dbReference type="EMBL" id="EKV56531.1"/>
    </source>
</evidence>